<evidence type="ECO:0000256" key="1">
    <source>
        <dbReference type="SAM" id="MobiDB-lite"/>
    </source>
</evidence>
<evidence type="ECO:0000313" key="2">
    <source>
        <dbReference type="EMBL" id="CAK9214869.1"/>
    </source>
</evidence>
<gene>
    <name evidence="2" type="ORF">CSSPTR1EN2_LOCUS12447</name>
</gene>
<feature type="compositionally biased region" description="Gly residues" evidence="1">
    <location>
        <begin position="251"/>
        <end position="265"/>
    </location>
</feature>
<feature type="compositionally biased region" description="Basic and acidic residues" evidence="1">
    <location>
        <begin position="385"/>
        <end position="394"/>
    </location>
</feature>
<feature type="compositionally biased region" description="Gly residues" evidence="1">
    <location>
        <begin position="287"/>
        <end position="301"/>
    </location>
</feature>
<feature type="region of interest" description="Disordered" evidence="1">
    <location>
        <begin position="1"/>
        <end position="394"/>
    </location>
</feature>
<keyword evidence="3" id="KW-1185">Reference proteome</keyword>
<dbReference type="EMBL" id="OZ019894">
    <property type="protein sequence ID" value="CAK9214869.1"/>
    <property type="molecule type" value="Genomic_DNA"/>
</dbReference>
<organism evidence="2 3">
    <name type="scientific">Sphagnum troendelagicum</name>
    <dbReference type="NCBI Taxonomy" id="128251"/>
    <lineage>
        <taxon>Eukaryota</taxon>
        <taxon>Viridiplantae</taxon>
        <taxon>Streptophyta</taxon>
        <taxon>Embryophyta</taxon>
        <taxon>Bryophyta</taxon>
        <taxon>Sphagnophytina</taxon>
        <taxon>Sphagnopsida</taxon>
        <taxon>Sphagnales</taxon>
        <taxon>Sphagnaceae</taxon>
        <taxon>Sphagnum</taxon>
    </lineage>
</organism>
<name>A0ABP0U8W4_9BRYO</name>
<protein>
    <submittedName>
        <fullName evidence="2">Uncharacterized protein</fullName>
    </submittedName>
</protein>
<dbReference type="Proteomes" id="UP001497512">
    <property type="component" value="Chromosome 2"/>
</dbReference>
<accession>A0ABP0U8W4</accession>
<proteinExistence type="predicted"/>
<feature type="compositionally biased region" description="Gly residues" evidence="1">
    <location>
        <begin position="219"/>
        <end position="229"/>
    </location>
</feature>
<sequence length="394" mass="40792">MGDRYNDNAYDPSPYQKGSTQPPLYGPAAATSNLGGRTLYPPSHNVDGETVPFGGARPVQNESDYGQDTGRSYGRSAHGKGSFGQLRPSYGIQGGDSQSTPSYGGAPKPPPPYGGGSGLQPPLPYVTLPDSAGHESAEPQSGYGGESHPLKPYLPYGIQEPELGQVNPELGYSGGRGLQPPPYENQEAGRGGGKPQLPQAYPPYGIQHPNKDSFSSGSLGQGRGGGGSGSQLAPAEDPYGRGYGRAQDGFSSGGLGRGRGGGGSGSQLAPAEDPYGRGYGRAQDGFSSGGLGRGRGGGGGSQLASAEDPSGRSYGRGQNPAEYAPIRPSSFEEEEVPPAPISSEVARETYSSVFADPVYGGARDYNPEGGYSEEPESSRLAHYQQDLHRQNDLK</sequence>
<feature type="compositionally biased region" description="Polar residues" evidence="1">
    <location>
        <begin position="60"/>
        <end position="70"/>
    </location>
</feature>
<evidence type="ECO:0000313" key="3">
    <source>
        <dbReference type="Proteomes" id="UP001497512"/>
    </source>
</evidence>
<reference evidence="2" key="1">
    <citation type="submission" date="2024-02" db="EMBL/GenBank/DDBJ databases">
        <authorList>
            <consortium name="ELIXIR-Norway"/>
            <consortium name="Elixir Norway"/>
        </authorList>
    </citation>
    <scope>NUCLEOTIDE SEQUENCE</scope>
</reference>